<proteinExistence type="inferred from homology"/>
<dbReference type="EMBL" id="JAAAIL010000026">
    <property type="protein sequence ID" value="KAG0281252.1"/>
    <property type="molecule type" value="Genomic_DNA"/>
</dbReference>
<dbReference type="GO" id="GO:0008270">
    <property type="term" value="F:zinc ion binding"/>
    <property type="evidence" value="ECO:0007669"/>
    <property type="project" value="InterPro"/>
</dbReference>
<dbReference type="PANTHER" id="PTHR11705">
    <property type="entry name" value="PROTEASE FAMILY M14 CARBOXYPEPTIDASE A,B"/>
    <property type="match status" value="1"/>
</dbReference>
<keyword evidence="3" id="KW-0645">Protease</keyword>
<evidence type="ECO:0000256" key="5">
    <source>
        <dbReference type="ARBA" id="ARBA00022833"/>
    </source>
</evidence>
<comment type="similarity">
    <text evidence="2 7">Belongs to the peptidase M14 family.</text>
</comment>
<dbReference type="Gene3D" id="3.40.630.10">
    <property type="entry name" value="Zn peptidases"/>
    <property type="match status" value="2"/>
</dbReference>
<dbReference type="SUPFAM" id="SSF53187">
    <property type="entry name" value="Zn-dependent exopeptidases"/>
    <property type="match status" value="1"/>
</dbReference>
<dbReference type="GO" id="GO:0005615">
    <property type="term" value="C:extracellular space"/>
    <property type="evidence" value="ECO:0007669"/>
    <property type="project" value="TreeGrafter"/>
</dbReference>
<keyword evidence="6" id="KW-0482">Metalloprotease</keyword>
<organism evidence="9 10">
    <name type="scientific">Linnemannia exigua</name>
    <dbReference type="NCBI Taxonomy" id="604196"/>
    <lineage>
        <taxon>Eukaryota</taxon>
        <taxon>Fungi</taxon>
        <taxon>Fungi incertae sedis</taxon>
        <taxon>Mucoromycota</taxon>
        <taxon>Mortierellomycotina</taxon>
        <taxon>Mortierellomycetes</taxon>
        <taxon>Mortierellales</taxon>
        <taxon>Mortierellaceae</taxon>
        <taxon>Linnemannia</taxon>
    </lineage>
</organism>
<gene>
    <name evidence="9" type="ORF">BGZ95_005622</name>
</gene>
<comment type="caution">
    <text evidence="9">The sequence shown here is derived from an EMBL/GenBank/DDBJ whole genome shotgun (WGS) entry which is preliminary data.</text>
</comment>
<sequence length="795" mass="90934">MFREWITGSVVEYLIYQLLVGTDARVAGYLKKYTFHIIPIMNPDGFIITQTTDRLHRKNAQREGNCLGTDMDFHAYGQLLLTPYGYTSVSPANYDSYLKPLADGAVKALEAVHGTHFQAGDIYHTIYPASGSSIDYAMGVAGVPVPLAFELRDTGLFEFSLPADQIIPSGQETWAAFACVQVSRLWHNAFIPSLWHTIDDSTQSWNHYLEKHDSHEEHGQHDTEWVMHIFSKYGHHIRELTISWTVIISAAFMDEACTRLVSLTIHRLYKETKRDVLEKQGIPEGRSYAVNKPGLPMLSPILEGGVMKDMWSNGRPERQQQNNWIVAQQYWLLVRQNQGLRVLNLKRMPQWMGGLAREAFFYETVELLDRLVDVTMDDFEVDLNRLLIAQPRLLRFRTLLNFHNRHVLTTTFSGLRLVECKGFMSPVSMVAMLSRLPDLEELRLYSFLRGNTGITDLKLANNACAALRALINYTSISSPSSRSSCNLQTFVLELTKKDLDARILKVLIPWWPNLRKLVVAGLTREVAMAVIEHCPRLEHVGESKDPQNIFPTQHTEFNIPTLFLKYCPNLRVIDGIQLQVDIDADTKAAEGWICPQLRTLRCQIVGIPQFTEQERITLDTLNLDSLLLSLSLDLKEEEEERAVSVAEAAATRDKALTRQNIHHQIYDQLAQLAALRRLVLGHEFRDYYRISRYSQAVGELERVWNYDDPIQGTLELSLASGLDRLSTLRYLEEFSFEGCDHRIGKLEIEWMAVNWPNLRVLRGVADDTTSGRAYAAQKKMLREHMQTLRPDILFS</sequence>
<dbReference type="InterPro" id="IPR032675">
    <property type="entry name" value="LRR_dom_sf"/>
</dbReference>
<evidence type="ECO:0000259" key="8">
    <source>
        <dbReference type="PROSITE" id="PS52035"/>
    </source>
</evidence>
<dbReference type="GO" id="GO:0004181">
    <property type="term" value="F:metallocarboxypeptidase activity"/>
    <property type="evidence" value="ECO:0007669"/>
    <property type="project" value="InterPro"/>
</dbReference>
<reference evidence="9" key="1">
    <citation type="journal article" date="2020" name="Fungal Divers.">
        <title>Resolving the Mortierellaceae phylogeny through synthesis of multi-gene phylogenetics and phylogenomics.</title>
        <authorList>
            <person name="Vandepol N."/>
            <person name="Liber J."/>
            <person name="Desiro A."/>
            <person name="Na H."/>
            <person name="Kennedy M."/>
            <person name="Barry K."/>
            <person name="Grigoriev I.V."/>
            <person name="Miller A.N."/>
            <person name="O'Donnell K."/>
            <person name="Stajich J.E."/>
            <person name="Bonito G."/>
        </authorList>
    </citation>
    <scope>NUCLEOTIDE SEQUENCE</scope>
    <source>
        <strain evidence="9">NRRL 28262</strain>
    </source>
</reference>
<comment type="cofactor">
    <cofactor evidence="1">
        <name>Zn(2+)</name>
        <dbReference type="ChEBI" id="CHEBI:29105"/>
    </cofactor>
</comment>
<evidence type="ECO:0000256" key="3">
    <source>
        <dbReference type="ARBA" id="ARBA00022670"/>
    </source>
</evidence>
<feature type="active site" description="Proton donor/acceptor" evidence="7">
    <location>
        <position position="150"/>
    </location>
</feature>
<evidence type="ECO:0000256" key="4">
    <source>
        <dbReference type="ARBA" id="ARBA00022801"/>
    </source>
</evidence>
<evidence type="ECO:0000256" key="1">
    <source>
        <dbReference type="ARBA" id="ARBA00001947"/>
    </source>
</evidence>
<protein>
    <recommendedName>
        <fullName evidence="8">Peptidase M14 domain-containing protein</fullName>
    </recommendedName>
</protein>
<keyword evidence="4" id="KW-0378">Hydrolase</keyword>
<dbReference type="InterPro" id="IPR000834">
    <property type="entry name" value="Peptidase_M14"/>
</dbReference>
<evidence type="ECO:0000256" key="6">
    <source>
        <dbReference type="ARBA" id="ARBA00023049"/>
    </source>
</evidence>
<keyword evidence="5" id="KW-0862">Zinc</keyword>
<dbReference type="Gene3D" id="3.80.10.10">
    <property type="entry name" value="Ribonuclease Inhibitor"/>
    <property type="match status" value="1"/>
</dbReference>
<evidence type="ECO:0000256" key="7">
    <source>
        <dbReference type="PROSITE-ProRule" id="PRU01379"/>
    </source>
</evidence>
<dbReference type="SMART" id="SM00631">
    <property type="entry name" value="Zn_pept"/>
    <property type="match status" value="1"/>
</dbReference>
<keyword evidence="10" id="KW-1185">Reference proteome</keyword>
<evidence type="ECO:0000256" key="2">
    <source>
        <dbReference type="ARBA" id="ARBA00005988"/>
    </source>
</evidence>
<accession>A0AAD4HAZ0</accession>
<dbReference type="SUPFAM" id="SSF52047">
    <property type="entry name" value="RNI-like"/>
    <property type="match status" value="1"/>
</dbReference>
<dbReference type="PROSITE" id="PS52035">
    <property type="entry name" value="PEPTIDASE_M14"/>
    <property type="match status" value="1"/>
</dbReference>
<dbReference type="Pfam" id="PF00246">
    <property type="entry name" value="Peptidase_M14"/>
    <property type="match status" value="1"/>
</dbReference>
<evidence type="ECO:0000313" key="10">
    <source>
        <dbReference type="Proteomes" id="UP001194580"/>
    </source>
</evidence>
<dbReference type="AlphaFoldDB" id="A0AAD4HAZ0"/>
<dbReference type="PANTHER" id="PTHR11705:SF143">
    <property type="entry name" value="SLL0236 PROTEIN"/>
    <property type="match status" value="1"/>
</dbReference>
<feature type="domain" description="Peptidase M14" evidence="8">
    <location>
        <begin position="1"/>
        <end position="184"/>
    </location>
</feature>
<dbReference type="GO" id="GO:0006508">
    <property type="term" value="P:proteolysis"/>
    <property type="evidence" value="ECO:0007669"/>
    <property type="project" value="UniProtKB-KW"/>
</dbReference>
<dbReference type="Proteomes" id="UP001194580">
    <property type="component" value="Unassembled WGS sequence"/>
</dbReference>
<evidence type="ECO:0000313" key="9">
    <source>
        <dbReference type="EMBL" id="KAG0281252.1"/>
    </source>
</evidence>
<name>A0AAD4HAZ0_9FUNG</name>